<keyword evidence="11 14" id="KW-0143">Chaperone</keyword>
<keyword evidence="5 14" id="KW-0472">Membrane</keyword>
<keyword evidence="5 14" id="KW-0999">Mitochondrion inner membrane</keyword>
<comment type="subunit">
    <text evidence="13">Heterohexamer; composed of 3 copies of TIM8 and 3 copies of TIM13, named soluble 70 kDa complex. Associates with the TIM22 complex, whose core is composed of TIM22 and TIM54. Interacts with the transmembrane regions of multi-pass transmembrane proteins in transit.</text>
</comment>
<evidence type="ECO:0000313" key="18">
    <source>
        <dbReference type="Proteomes" id="UP000002035"/>
    </source>
</evidence>
<evidence type="ECO:0000256" key="6">
    <source>
        <dbReference type="ARBA" id="ARBA00022833"/>
    </source>
</evidence>
<feature type="compositionally biased region" description="Low complexity" evidence="15">
    <location>
        <begin position="1"/>
        <end position="19"/>
    </location>
</feature>
<evidence type="ECO:0000256" key="2">
    <source>
        <dbReference type="ARBA" id="ARBA00006720"/>
    </source>
</evidence>
<keyword evidence="18" id="KW-1185">Reference proteome</keyword>
<keyword evidence="4" id="KW-0479">Metal-binding</keyword>
<comment type="domain">
    <text evidence="14">The twin CX3C motif contains 4 conserved Cys residues that form 2 disulfide bonds in the mitochondrial intermembrane space.</text>
</comment>
<gene>
    <name evidence="17" type="ORF">MCYG_04165</name>
</gene>
<evidence type="ECO:0000256" key="15">
    <source>
        <dbReference type="SAM" id="MobiDB-lite"/>
    </source>
</evidence>
<evidence type="ECO:0000256" key="9">
    <source>
        <dbReference type="ARBA" id="ARBA00023128"/>
    </source>
</evidence>
<dbReference type="Gene3D" id="1.10.287.810">
    <property type="entry name" value="Mitochondrial import inner membrane translocase subunit tim13 like domains"/>
    <property type="match status" value="1"/>
</dbReference>
<evidence type="ECO:0000256" key="13">
    <source>
        <dbReference type="ARBA" id="ARBA00025862"/>
    </source>
</evidence>
<organism evidence="17 18">
    <name type="scientific">Arthroderma otae (strain ATCC MYA-4605 / CBS 113480)</name>
    <name type="common">Microsporum canis</name>
    <dbReference type="NCBI Taxonomy" id="554155"/>
    <lineage>
        <taxon>Eukaryota</taxon>
        <taxon>Fungi</taxon>
        <taxon>Dikarya</taxon>
        <taxon>Ascomycota</taxon>
        <taxon>Pezizomycotina</taxon>
        <taxon>Eurotiomycetes</taxon>
        <taxon>Eurotiomycetidae</taxon>
        <taxon>Onygenales</taxon>
        <taxon>Arthrodermataceae</taxon>
        <taxon>Microsporum</taxon>
    </lineage>
</organism>
<dbReference type="Proteomes" id="UP000002035">
    <property type="component" value="Unassembled WGS sequence"/>
</dbReference>
<comment type="similarity">
    <text evidence="2 14">Belongs to the small Tim family.</text>
</comment>
<dbReference type="GO" id="GO:0042719">
    <property type="term" value="C:mitochondrial intermembrane space chaperone complex"/>
    <property type="evidence" value="ECO:0007669"/>
    <property type="project" value="UniProtKB-ARBA"/>
</dbReference>
<dbReference type="GeneID" id="9224497"/>
<dbReference type="FunFam" id="1.10.287.810:FF:000001">
    <property type="entry name" value="mitochondrial import inner membrane translocase subunit TIM13"/>
    <property type="match status" value="1"/>
</dbReference>
<keyword evidence="6" id="KW-0862">Zinc</keyword>
<evidence type="ECO:0000256" key="7">
    <source>
        <dbReference type="ARBA" id="ARBA00022927"/>
    </source>
</evidence>
<dbReference type="GO" id="GO:0045039">
    <property type="term" value="P:protein insertion into mitochondrial inner membrane"/>
    <property type="evidence" value="ECO:0007669"/>
    <property type="project" value="UniProtKB-ARBA"/>
</dbReference>
<dbReference type="GO" id="GO:0046872">
    <property type="term" value="F:metal ion binding"/>
    <property type="evidence" value="ECO:0007669"/>
    <property type="project" value="UniProtKB-KW"/>
</dbReference>
<keyword evidence="3 14" id="KW-0813">Transport</keyword>
<comment type="subcellular location">
    <subcellularLocation>
        <location evidence="1 14">Mitochondrion inner membrane</location>
        <topology evidence="1 14">Peripheral membrane protein</topology>
        <orientation evidence="1 14">Intermembrane side</orientation>
    </subcellularLocation>
</comment>
<dbReference type="SUPFAM" id="SSF144122">
    <property type="entry name" value="Tim10-like"/>
    <property type="match status" value="1"/>
</dbReference>
<evidence type="ECO:0000256" key="4">
    <source>
        <dbReference type="ARBA" id="ARBA00022723"/>
    </source>
</evidence>
<comment type="function">
    <text evidence="12">Mitochondrial intermembrane chaperone that participates in the import and insertion of some multi-pass transmembrane proteins into the mitochondrial inner membrane. Also required for the transfer of beta-barrel precursors from the TOM complex to the sorting and assembly machinery (SAM complex) of the outer membrane. Acts as a chaperone-like protein that protects the hydrophobic precursors from aggregation and guide them through the mitochondrial intermembrane space. The TIM8-TIM13 complex is non essential and only mediates the import of few proteins, while the predominant TIM9-TIM10 70 kDa complex is crucial and mediates the import of much more proteins.</text>
</comment>
<dbReference type="OMA" id="MAAWNQV"/>
<dbReference type="VEuPathDB" id="FungiDB:MCYG_04165"/>
<evidence type="ECO:0000256" key="11">
    <source>
        <dbReference type="ARBA" id="ARBA00023186"/>
    </source>
</evidence>
<evidence type="ECO:0000256" key="14">
    <source>
        <dbReference type="RuleBase" id="RU367043"/>
    </source>
</evidence>
<dbReference type="GO" id="GO:0015031">
    <property type="term" value="P:protein transport"/>
    <property type="evidence" value="ECO:0007669"/>
    <property type="project" value="UniProtKB-KW"/>
</dbReference>
<keyword evidence="10 14" id="KW-1015">Disulfide bond</keyword>
<dbReference type="AlphaFoldDB" id="C5FNB0"/>
<proteinExistence type="inferred from homology"/>
<dbReference type="STRING" id="554155.C5FNB0"/>
<dbReference type="HOGENOM" id="CLU_141397_0_1_1"/>
<dbReference type="eggNOG" id="KOG1733">
    <property type="taxonomic scope" value="Eukaryota"/>
</dbReference>
<protein>
    <recommendedName>
        <fullName evidence="14">Mitochondrial import inner membrane translocase subunit</fullName>
    </recommendedName>
</protein>
<evidence type="ECO:0000256" key="1">
    <source>
        <dbReference type="ARBA" id="ARBA00004137"/>
    </source>
</evidence>
<evidence type="ECO:0000256" key="12">
    <source>
        <dbReference type="ARBA" id="ARBA00025151"/>
    </source>
</evidence>
<keyword evidence="9 14" id="KW-0496">Mitochondrion</keyword>
<dbReference type="RefSeq" id="XP_002846428.1">
    <property type="nucleotide sequence ID" value="XM_002846382.1"/>
</dbReference>
<keyword evidence="8 14" id="KW-0811">Translocation</keyword>
<evidence type="ECO:0000313" key="17">
    <source>
        <dbReference type="EMBL" id="EEQ31346.1"/>
    </source>
</evidence>
<dbReference type="OrthoDB" id="7813104at2759"/>
<sequence length="107" mass="11475">MSLSNPFSSSSGSPNLSSSEMKSAIVQQLQSEAAMNNARMLMEKLNSNCFEKCVPTPGSSLSSGEQSCIKTCMEKYISLWNATSQSYVSRLKQENEKNGSSGSGGVF</sequence>
<dbReference type="GO" id="GO:0005743">
    <property type="term" value="C:mitochondrial inner membrane"/>
    <property type="evidence" value="ECO:0007669"/>
    <property type="project" value="UniProtKB-SubCell"/>
</dbReference>
<feature type="domain" description="Tim10-like" evidence="16">
    <location>
        <begin position="27"/>
        <end position="88"/>
    </location>
</feature>
<dbReference type="Pfam" id="PF02953">
    <property type="entry name" value="zf-Tim10_DDP"/>
    <property type="match status" value="1"/>
</dbReference>
<dbReference type="EMBL" id="DS995704">
    <property type="protein sequence ID" value="EEQ31346.1"/>
    <property type="molecule type" value="Genomic_DNA"/>
</dbReference>
<reference evidence="18" key="1">
    <citation type="journal article" date="2012" name="MBio">
        <title>Comparative genome analysis of Trichophyton rubrum and related dermatophytes reveals candidate genes involved in infection.</title>
        <authorList>
            <person name="Martinez D.A."/>
            <person name="Oliver B.G."/>
            <person name="Graeser Y."/>
            <person name="Goldberg J.M."/>
            <person name="Li W."/>
            <person name="Martinez-Rossi N.M."/>
            <person name="Monod M."/>
            <person name="Shelest E."/>
            <person name="Barton R.C."/>
            <person name="Birch E."/>
            <person name="Brakhage A.A."/>
            <person name="Chen Z."/>
            <person name="Gurr S.J."/>
            <person name="Heiman D."/>
            <person name="Heitman J."/>
            <person name="Kosti I."/>
            <person name="Rossi A."/>
            <person name="Saif S."/>
            <person name="Samalova M."/>
            <person name="Saunders C.W."/>
            <person name="Shea T."/>
            <person name="Summerbell R.C."/>
            <person name="Xu J."/>
            <person name="Young S."/>
            <person name="Zeng Q."/>
            <person name="Birren B.W."/>
            <person name="Cuomo C.A."/>
            <person name="White T.C."/>
        </authorList>
    </citation>
    <scope>NUCLEOTIDE SEQUENCE [LARGE SCALE GENOMIC DNA]</scope>
    <source>
        <strain evidence="18">ATCC MYA-4605 / CBS 113480</strain>
    </source>
</reference>
<dbReference type="InterPro" id="IPR035427">
    <property type="entry name" value="Tim10-like_dom_sf"/>
</dbReference>
<evidence type="ECO:0000256" key="8">
    <source>
        <dbReference type="ARBA" id="ARBA00023010"/>
    </source>
</evidence>
<dbReference type="InterPro" id="IPR004217">
    <property type="entry name" value="Tim10-like"/>
</dbReference>
<evidence type="ECO:0000256" key="10">
    <source>
        <dbReference type="ARBA" id="ARBA00023157"/>
    </source>
</evidence>
<evidence type="ECO:0000256" key="5">
    <source>
        <dbReference type="ARBA" id="ARBA00022792"/>
    </source>
</evidence>
<feature type="region of interest" description="Disordered" evidence="15">
    <location>
        <begin position="1"/>
        <end position="24"/>
    </location>
</feature>
<evidence type="ECO:0000256" key="3">
    <source>
        <dbReference type="ARBA" id="ARBA00022448"/>
    </source>
</evidence>
<evidence type="ECO:0000259" key="16">
    <source>
        <dbReference type="Pfam" id="PF02953"/>
    </source>
</evidence>
<name>C5FNB0_ARTOC</name>
<accession>C5FNB0</accession>
<keyword evidence="7 14" id="KW-0653">Protein transport</keyword>